<dbReference type="RefSeq" id="WP_052575234.1">
    <property type="nucleotide sequence ID" value="NZ_AVCK01000017.1"/>
</dbReference>
<proteinExistence type="predicted"/>
<dbReference type="EMBL" id="AVCK01000017">
    <property type="protein sequence ID" value="KFN46332.1"/>
    <property type="molecule type" value="Genomic_DNA"/>
</dbReference>
<feature type="domain" description="DUF4377" evidence="3">
    <location>
        <begin position="163"/>
        <end position="235"/>
    </location>
</feature>
<name>A0A091B448_9GAMM</name>
<evidence type="ECO:0008006" key="6">
    <source>
        <dbReference type="Google" id="ProtNLM"/>
    </source>
</evidence>
<organism evidence="4 5">
    <name type="scientific">Arenimonas metalli CF5-1</name>
    <dbReference type="NCBI Taxonomy" id="1384056"/>
    <lineage>
        <taxon>Bacteria</taxon>
        <taxon>Pseudomonadati</taxon>
        <taxon>Pseudomonadota</taxon>
        <taxon>Gammaproteobacteria</taxon>
        <taxon>Lysobacterales</taxon>
        <taxon>Lysobacteraceae</taxon>
        <taxon>Arenimonas</taxon>
    </lineage>
</organism>
<keyword evidence="1" id="KW-0732">Signal</keyword>
<dbReference type="InterPro" id="IPR038670">
    <property type="entry name" value="HslJ-like_sf"/>
</dbReference>
<sequence>MTRLSSERLLVLALAASLAGCATTRTEIASTDDAAVLEGTEWRLVAAPGEASVPDVGPGAATLRFEAERFSLGGPCNSHTGGWSRDGMQLRLGGEGAAIASTRRMCPPQIMARETALVQAMMAPLTLGFDGPFLQLRAADGASWRFDSRPPVANAPRERIVQIAGQRAPCTGIAQQLCLQVRTQPGAPWELHYGDIEGFDWQVGVEYVLRIRETTVANPPADGSGRHWQLIEVLDSSQD</sequence>
<evidence type="ECO:0000259" key="2">
    <source>
        <dbReference type="Pfam" id="PF03724"/>
    </source>
</evidence>
<dbReference type="STRING" id="1384056.N787_10740"/>
<gene>
    <name evidence="4" type="ORF">N787_10740</name>
</gene>
<feature type="signal peptide" evidence="1">
    <location>
        <begin position="1"/>
        <end position="21"/>
    </location>
</feature>
<protein>
    <recommendedName>
        <fullName evidence="6">DUF4377 domain-containing protein</fullName>
    </recommendedName>
</protein>
<dbReference type="Pfam" id="PF14302">
    <property type="entry name" value="DUF4377"/>
    <property type="match status" value="1"/>
</dbReference>
<evidence type="ECO:0000313" key="5">
    <source>
        <dbReference type="Proteomes" id="UP000029393"/>
    </source>
</evidence>
<dbReference type="PANTHER" id="PTHR35535:SF2">
    <property type="entry name" value="DUF306 DOMAIN-CONTAINING PROTEIN"/>
    <property type="match status" value="1"/>
</dbReference>
<dbReference type="PANTHER" id="PTHR35535">
    <property type="entry name" value="HEAT SHOCK PROTEIN HSLJ"/>
    <property type="match status" value="1"/>
</dbReference>
<dbReference type="InterPro" id="IPR053147">
    <property type="entry name" value="Hsp_HslJ-like"/>
</dbReference>
<dbReference type="InterPro" id="IPR025485">
    <property type="entry name" value="DUF4377"/>
</dbReference>
<dbReference type="PATRIC" id="fig|1384056.3.peg.1367"/>
<feature type="domain" description="DUF306" evidence="2">
    <location>
        <begin position="35"/>
        <end position="145"/>
    </location>
</feature>
<reference evidence="4 5" key="1">
    <citation type="submission" date="2013-09" db="EMBL/GenBank/DDBJ databases">
        <title>Genome sequencing of Arenimonas metalli.</title>
        <authorList>
            <person name="Chen F."/>
            <person name="Wang G."/>
        </authorList>
    </citation>
    <scope>NUCLEOTIDE SEQUENCE [LARGE SCALE GENOMIC DNA]</scope>
    <source>
        <strain evidence="4 5">CF5-1</strain>
    </source>
</reference>
<feature type="chain" id="PRO_5001869458" description="DUF4377 domain-containing protein" evidence="1">
    <location>
        <begin position="22"/>
        <end position="239"/>
    </location>
</feature>
<dbReference type="Proteomes" id="UP000029393">
    <property type="component" value="Unassembled WGS sequence"/>
</dbReference>
<evidence type="ECO:0000256" key="1">
    <source>
        <dbReference type="SAM" id="SignalP"/>
    </source>
</evidence>
<dbReference type="Pfam" id="PF03724">
    <property type="entry name" value="META"/>
    <property type="match status" value="1"/>
</dbReference>
<comment type="caution">
    <text evidence="4">The sequence shown here is derived from an EMBL/GenBank/DDBJ whole genome shotgun (WGS) entry which is preliminary data.</text>
</comment>
<keyword evidence="5" id="KW-1185">Reference proteome</keyword>
<dbReference type="eggNOG" id="COG3187">
    <property type="taxonomic scope" value="Bacteria"/>
</dbReference>
<accession>A0A091B448</accession>
<evidence type="ECO:0000313" key="4">
    <source>
        <dbReference type="EMBL" id="KFN46332.1"/>
    </source>
</evidence>
<dbReference type="AlphaFoldDB" id="A0A091B448"/>
<evidence type="ECO:0000259" key="3">
    <source>
        <dbReference type="Pfam" id="PF14302"/>
    </source>
</evidence>
<dbReference type="Gene3D" id="2.40.128.270">
    <property type="match status" value="1"/>
</dbReference>
<dbReference type="InterPro" id="IPR005184">
    <property type="entry name" value="DUF306_Meta_HslJ"/>
</dbReference>
<dbReference type="PROSITE" id="PS51257">
    <property type="entry name" value="PROKAR_LIPOPROTEIN"/>
    <property type="match status" value="1"/>
</dbReference>